<dbReference type="RefSeq" id="WP_138082151.1">
    <property type="nucleotide sequence ID" value="NZ_VAJM01000019.1"/>
</dbReference>
<feature type="signal peptide" evidence="1">
    <location>
        <begin position="1"/>
        <end position="20"/>
    </location>
</feature>
<evidence type="ECO:0000313" key="3">
    <source>
        <dbReference type="Proteomes" id="UP000305517"/>
    </source>
</evidence>
<reference evidence="2 3" key="1">
    <citation type="submission" date="2019-05" db="EMBL/GenBank/DDBJ databases">
        <title>Hymenobacter edaphi sp. nov., isolated from abandoned arsenic-contaminated farmland soil.</title>
        <authorList>
            <person name="Nie L."/>
        </authorList>
    </citation>
    <scope>NUCLEOTIDE SEQUENCE [LARGE SCALE GENOMIC DNA]</scope>
    <source>
        <strain evidence="2 3">1-3-3-8</strain>
    </source>
</reference>
<keyword evidence="1" id="KW-0732">Signal</keyword>
<keyword evidence="3" id="KW-1185">Reference proteome</keyword>
<evidence type="ECO:0000256" key="1">
    <source>
        <dbReference type="SAM" id="SignalP"/>
    </source>
</evidence>
<gene>
    <name evidence="2" type="ORF">FDY95_24590</name>
</gene>
<dbReference type="Proteomes" id="UP000305517">
    <property type="component" value="Unassembled WGS sequence"/>
</dbReference>
<sequence>MKKQVLLTLFLMVVALGLKAQSVADLDAQNGFRDVVFGTDLSVHPEMQLYLDGYKHQLYTRRGDKQAFPGAELVNITYYYRKGKLDKIDMTISSLEREKYAAAVLKALTASYGPGKSEPDEFNRSTRTVWRGEKVTMEFHLNLTTKLYEVVIEPRPVSTPN</sequence>
<dbReference type="OrthoDB" id="5442117at2"/>
<proteinExistence type="predicted"/>
<protein>
    <submittedName>
        <fullName evidence="2">Uncharacterized protein</fullName>
    </submittedName>
</protein>
<name>A0A5R8WHP3_9BACT</name>
<comment type="caution">
    <text evidence="2">The sequence shown here is derived from an EMBL/GenBank/DDBJ whole genome shotgun (WGS) entry which is preliminary data.</text>
</comment>
<feature type="chain" id="PRO_5024354028" evidence="1">
    <location>
        <begin position="21"/>
        <end position="161"/>
    </location>
</feature>
<evidence type="ECO:0000313" key="2">
    <source>
        <dbReference type="EMBL" id="TLM88361.1"/>
    </source>
</evidence>
<dbReference type="EMBL" id="VAJM01000019">
    <property type="protein sequence ID" value="TLM88361.1"/>
    <property type="molecule type" value="Genomic_DNA"/>
</dbReference>
<organism evidence="2 3">
    <name type="scientific">Hymenobacter jeollabukensis</name>
    <dbReference type="NCBI Taxonomy" id="2025313"/>
    <lineage>
        <taxon>Bacteria</taxon>
        <taxon>Pseudomonadati</taxon>
        <taxon>Bacteroidota</taxon>
        <taxon>Cytophagia</taxon>
        <taxon>Cytophagales</taxon>
        <taxon>Hymenobacteraceae</taxon>
        <taxon>Hymenobacter</taxon>
    </lineage>
</organism>
<dbReference type="AlphaFoldDB" id="A0A5R8WHP3"/>
<accession>A0A5R8WHP3</accession>